<comment type="caution">
    <text evidence="7">The sequence shown here is derived from an EMBL/GenBank/DDBJ whole genome shotgun (WGS) entry which is preliminary data.</text>
</comment>
<proteinExistence type="inferred from homology"/>
<evidence type="ECO:0000256" key="4">
    <source>
        <dbReference type="ARBA" id="ARBA00023163"/>
    </source>
</evidence>
<dbReference type="Proteomes" id="UP000327013">
    <property type="component" value="Unassembled WGS sequence"/>
</dbReference>
<keyword evidence="8" id="KW-1185">Reference proteome</keyword>
<dbReference type="OrthoDB" id="1232at2759"/>
<keyword evidence="5" id="KW-0539">Nucleus</keyword>
<keyword evidence="4" id="KW-0804">Transcription</keyword>
<feature type="region of interest" description="Disordered" evidence="6">
    <location>
        <begin position="495"/>
        <end position="533"/>
    </location>
</feature>
<protein>
    <submittedName>
        <fullName evidence="7">Uncharacterized protein</fullName>
    </submittedName>
</protein>
<feature type="compositionally biased region" description="Basic residues" evidence="6">
    <location>
        <begin position="495"/>
        <end position="509"/>
    </location>
</feature>
<evidence type="ECO:0000256" key="3">
    <source>
        <dbReference type="ARBA" id="ARBA00023015"/>
    </source>
</evidence>
<dbReference type="InterPro" id="IPR019340">
    <property type="entry name" value="Histone_AcTrfase_su3"/>
</dbReference>
<comment type="subcellular location">
    <subcellularLocation>
        <location evidence="1">Nucleus</location>
    </subcellularLocation>
</comment>
<dbReference type="AlphaFoldDB" id="A0A5N6L0L4"/>
<feature type="compositionally biased region" description="Polar residues" evidence="6">
    <location>
        <begin position="303"/>
        <end position="315"/>
    </location>
</feature>
<evidence type="ECO:0000313" key="8">
    <source>
        <dbReference type="Proteomes" id="UP000327013"/>
    </source>
</evidence>
<feature type="compositionally biased region" description="Basic and acidic residues" evidence="6">
    <location>
        <begin position="565"/>
        <end position="581"/>
    </location>
</feature>
<dbReference type="Pfam" id="PF10198">
    <property type="entry name" value="Ada3"/>
    <property type="match status" value="1"/>
</dbReference>
<dbReference type="GO" id="GO:0005634">
    <property type="term" value="C:nucleus"/>
    <property type="evidence" value="ECO:0007669"/>
    <property type="project" value="UniProtKB-SubCell"/>
</dbReference>
<comment type="similarity">
    <text evidence="2">Belongs to the NGG1 family.</text>
</comment>
<evidence type="ECO:0000313" key="7">
    <source>
        <dbReference type="EMBL" id="KAB8446266.1"/>
    </source>
</evidence>
<feature type="region of interest" description="Disordered" evidence="6">
    <location>
        <begin position="1"/>
        <end position="32"/>
    </location>
</feature>
<feature type="compositionally biased region" description="Polar residues" evidence="6">
    <location>
        <begin position="10"/>
        <end position="19"/>
    </location>
</feature>
<dbReference type="EMBL" id="VIBQ01000038">
    <property type="protein sequence ID" value="KAB8446266.1"/>
    <property type="molecule type" value="Genomic_DNA"/>
</dbReference>
<dbReference type="PANTHER" id="PTHR13556:SF2">
    <property type="entry name" value="TRANSCRIPTIONAL ADAPTER 3"/>
    <property type="match status" value="1"/>
</dbReference>
<feature type="compositionally biased region" description="Low complexity" evidence="6">
    <location>
        <begin position="160"/>
        <end position="172"/>
    </location>
</feature>
<accession>A0A5N6L0L4</accession>
<sequence length="589" mass="65371">MPSKSKARSRNSTPMSTGSHDIAVPSSAASQPSTLNYDEILDAYCKGNKPPASATLKKIADALRICSEVAQANVDKCDRGMRDTKRRRESLADQVRDLERDAEEAARANERIAQEHTKEESDEERPLAVGAHALAPQDGSETKEQPMDIELPHQPPEQYATSPARSDASSASPAPPAKPAAPREQTFGPDPSTFDDPTVYDIREVTDDLSEEEKLAIFGVTNYPYSDLHDLTCGTPPDRDFSNSKPPNQISANTFLTAIEPFMRPLGPEDQAFLEERGDRVMPFEMPRKGVKSYKEIWAQEDGTTYTEKQQNNTLDQDDAGESGDLPTAGPMLSRLLATMRPERRLPTGEALNGINGDNGGSVEPREQTTEPMNPDESASQMLPASFIQDPFHPPPPGWKNSTPRLDMHATDERVKQELRYIGFLSDDAEPDYDAHYDDEVAARLRYLQEELEQVAMRNGARKSRVAELAEERMAKQEWSQISDDLDTQLNQGYLKRHRNSSKGKKNLKRAGGVGGGSHPIPNGSSKPGLGEPIRNLMERRSQWNTMLGPVVDYGKTEIPKATIFDKESMDRHMAREKESWAEAQDQSG</sequence>
<evidence type="ECO:0000256" key="5">
    <source>
        <dbReference type="ARBA" id="ARBA00023242"/>
    </source>
</evidence>
<gene>
    <name evidence="7" type="ORF">FH972_025246</name>
</gene>
<feature type="region of interest" description="Disordered" evidence="6">
    <location>
        <begin position="565"/>
        <end position="589"/>
    </location>
</feature>
<feature type="region of interest" description="Disordered" evidence="6">
    <location>
        <begin position="348"/>
        <end position="379"/>
    </location>
</feature>
<name>A0A5N6L0L4_9ROSI</name>
<dbReference type="GO" id="GO:0000124">
    <property type="term" value="C:SAGA complex"/>
    <property type="evidence" value="ECO:0007669"/>
    <property type="project" value="TreeGrafter"/>
</dbReference>
<feature type="region of interest" description="Disordered" evidence="6">
    <location>
        <begin position="303"/>
        <end position="328"/>
    </location>
</feature>
<dbReference type="GO" id="GO:0003713">
    <property type="term" value="F:transcription coactivator activity"/>
    <property type="evidence" value="ECO:0007669"/>
    <property type="project" value="TreeGrafter"/>
</dbReference>
<dbReference type="PANTHER" id="PTHR13556">
    <property type="entry name" value="TRANSCRIPTIONAL ADAPTER 3-RELATED"/>
    <property type="match status" value="1"/>
</dbReference>
<feature type="compositionally biased region" description="Basic and acidic residues" evidence="6">
    <location>
        <begin position="89"/>
        <end position="119"/>
    </location>
</feature>
<reference evidence="7 8" key="1">
    <citation type="submission" date="2019-06" db="EMBL/GenBank/DDBJ databases">
        <title>A chromosomal-level reference genome of Carpinus fangiana (Coryloideae, Betulaceae).</title>
        <authorList>
            <person name="Yang X."/>
            <person name="Wang Z."/>
            <person name="Zhang L."/>
            <person name="Hao G."/>
            <person name="Liu J."/>
            <person name="Yang Y."/>
        </authorList>
    </citation>
    <scope>NUCLEOTIDE SEQUENCE [LARGE SCALE GENOMIC DNA]</scope>
    <source>
        <strain evidence="7">Cfa_2016G</strain>
        <tissue evidence="7">Leaf</tissue>
    </source>
</reference>
<keyword evidence="3" id="KW-0805">Transcription regulation</keyword>
<dbReference type="GO" id="GO:0006357">
    <property type="term" value="P:regulation of transcription by RNA polymerase II"/>
    <property type="evidence" value="ECO:0007669"/>
    <property type="project" value="TreeGrafter"/>
</dbReference>
<evidence type="ECO:0000256" key="2">
    <source>
        <dbReference type="ARBA" id="ARBA00005330"/>
    </source>
</evidence>
<organism evidence="7 8">
    <name type="scientific">Carpinus fangiana</name>
    <dbReference type="NCBI Taxonomy" id="176857"/>
    <lineage>
        <taxon>Eukaryota</taxon>
        <taxon>Viridiplantae</taxon>
        <taxon>Streptophyta</taxon>
        <taxon>Embryophyta</taxon>
        <taxon>Tracheophyta</taxon>
        <taxon>Spermatophyta</taxon>
        <taxon>Magnoliopsida</taxon>
        <taxon>eudicotyledons</taxon>
        <taxon>Gunneridae</taxon>
        <taxon>Pentapetalae</taxon>
        <taxon>rosids</taxon>
        <taxon>fabids</taxon>
        <taxon>Fagales</taxon>
        <taxon>Betulaceae</taxon>
        <taxon>Carpinus</taxon>
    </lineage>
</organism>
<evidence type="ECO:0000256" key="6">
    <source>
        <dbReference type="SAM" id="MobiDB-lite"/>
    </source>
</evidence>
<evidence type="ECO:0000256" key="1">
    <source>
        <dbReference type="ARBA" id="ARBA00004123"/>
    </source>
</evidence>
<feature type="region of interest" description="Disordered" evidence="6">
    <location>
        <begin position="78"/>
        <end position="198"/>
    </location>
</feature>